<sequence>SSLKFRLPVVVDVTSDADLRVQLKTTSSSPASPQVSSLKTPCCCRRHLRRRSPGAAEDHLVFACSFWATQSTATRAVLAHCRIWKRTN</sequence>
<feature type="non-terminal residue" evidence="1">
    <location>
        <position position="1"/>
    </location>
</feature>
<gene>
    <name evidence="1" type="primary">jg23247</name>
    <name evidence="1" type="ORF">PAEG_LOCUS1828</name>
</gene>
<evidence type="ECO:0000313" key="1">
    <source>
        <dbReference type="EMBL" id="CAH2209429.1"/>
    </source>
</evidence>
<comment type="caution">
    <text evidence="1">The sequence shown here is derived from an EMBL/GenBank/DDBJ whole genome shotgun (WGS) entry which is preliminary data.</text>
</comment>
<keyword evidence="2" id="KW-1185">Reference proteome</keyword>
<accession>A0A8S4QGW6</accession>
<organism evidence="1 2">
    <name type="scientific">Pararge aegeria aegeria</name>
    <dbReference type="NCBI Taxonomy" id="348720"/>
    <lineage>
        <taxon>Eukaryota</taxon>
        <taxon>Metazoa</taxon>
        <taxon>Ecdysozoa</taxon>
        <taxon>Arthropoda</taxon>
        <taxon>Hexapoda</taxon>
        <taxon>Insecta</taxon>
        <taxon>Pterygota</taxon>
        <taxon>Neoptera</taxon>
        <taxon>Endopterygota</taxon>
        <taxon>Lepidoptera</taxon>
        <taxon>Glossata</taxon>
        <taxon>Ditrysia</taxon>
        <taxon>Papilionoidea</taxon>
        <taxon>Nymphalidae</taxon>
        <taxon>Satyrinae</taxon>
        <taxon>Satyrini</taxon>
        <taxon>Parargina</taxon>
        <taxon>Pararge</taxon>
    </lineage>
</organism>
<evidence type="ECO:0000313" key="2">
    <source>
        <dbReference type="Proteomes" id="UP000838756"/>
    </source>
</evidence>
<dbReference type="Proteomes" id="UP000838756">
    <property type="component" value="Unassembled WGS sequence"/>
</dbReference>
<reference evidence="1" key="1">
    <citation type="submission" date="2022-03" db="EMBL/GenBank/DDBJ databases">
        <authorList>
            <person name="Lindestad O."/>
        </authorList>
    </citation>
    <scope>NUCLEOTIDE SEQUENCE</scope>
</reference>
<dbReference type="EMBL" id="CAKXAJ010005892">
    <property type="protein sequence ID" value="CAH2209429.1"/>
    <property type="molecule type" value="Genomic_DNA"/>
</dbReference>
<dbReference type="AlphaFoldDB" id="A0A8S4QGW6"/>
<name>A0A8S4QGW6_9NEOP</name>
<proteinExistence type="predicted"/>
<protein>
    <submittedName>
        <fullName evidence="1">Jg23247 protein</fullName>
    </submittedName>
</protein>